<dbReference type="AlphaFoldDB" id="A0A5J4LIP5"/>
<evidence type="ECO:0000313" key="2">
    <source>
        <dbReference type="EMBL" id="GES31436.1"/>
    </source>
</evidence>
<feature type="region of interest" description="Disordered" evidence="1">
    <location>
        <begin position="1"/>
        <end position="30"/>
    </location>
</feature>
<feature type="region of interest" description="Disordered" evidence="1">
    <location>
        <begin position="67"/>
        <end position="100"/>
    </location>
</feature>
<evidence type="ECO:0000256" key="1">
    <source>
        <dbReference type="SAM" id="MobiDB-lite"/>
    </source>
</evidence>
<dbReference type="EMBL" id="BLAG01000010">
    <property type="protein sequence ID" value="GES31436.1"/>
    <property type="molecule type" value="Genomic_DNA"/>
</dbReference>
<evidence type="ECO:0000313" key="3">
    <source>
        <dbReference type="Proteomes" id="UP000325598"/>
    </source>
</evidence>
<accession>A0A5J4LIP5</accession>
<sequence length="100" mass="9966">MSSAAIPPGSAHPVSLHPVKGATALGTDPARDAAPVHEHRYVLGNALRAIKVFATAAFSVAVMGEYADDSTDDSPDDRGGGSPGGRGSAGRRRAAGATDA</sequence>
<dbReference type="Proteomes" id="UP000325598">
    <property type="component" value="Unassembled WGS sequence"/>
</dbReference>
<proteinExistence type="predicted"/>
<name>A0A5J4LIP5_9ACTN</name>
<reference evidence="2 3" key="1">
    <citation type="submission" date="2019-10" db="EMBL/GenBank/DDBJ databases">
        <title>Whole genome shotgun sequence of Streptomyces angustmyceticus NBRC 3934.</title>
        <authorList>
            <person name="Hosoyama A."/>
            <person name="Ichikawa N."/>
            <person name="Kimura A."/>
            <person name="Kitahashi Y."/>
            <person name="Komaki H."/>
            <person name="Uohara A."/>
        </authorList>
    </citation>
    <scope>NUCLEOTIDE SEQUENCE [LARGE SCALE GENOMIC DNA]</scope>
    <source>
        <strain evidence="2 3">NBRC 3934</strain>
    </source>
</reference>
<keyword evidence="3" id="KW-1185">Reference proteome</keyword>
<protein>
    <submittedName>
        <fullName evidence="2">Uncharacterized protein</fullName>
    </submittedName>
</protein>
<gene>
    <name evidence="2" type="ORF">San01_39230</name>
</gene>
<comment type="caution">
    <text evidence="2">The sequence shown here is derived from an EMBL/GenBank/DDBJ whole genome shotgun (WGS) entry which is preliminary data.</text>
</comment>
<dbReference type="RefSeq" id="WP_223659974.1">
    <property type="nucleotide sequence ID" value="NZ_BLAG01000010.1"/>
</dbReference>
<dbReference type="GeneID" id="96752112"/>
<organism evidence="2 3">
    <name type="scientific">Streptomyces angustmyceticus</name>
    <dbReference type="NCBI Taxonomy" id="285578"/>
    <lineage>
        <taxon>Bacteria</taxon>
        <taxon>Bacillati</taxon>
        <taxon>Actinomycetota</taxon>
        <taxon>Actinomycetes</taxon>
        <taxon>Kitasatosporales</taxon>
        <taxon>Streptomycetaceae</taxon>
        <taxon>Streptomyces</taxon>
    </lineage>
</organism>